<feature type="compositionally biased region" description="Polar residues" evidence="2">
    <location>
        <begin position="73"/>
        <end position="82"/>
    </location>
</feature>
<protein>
    <submittedName>
        <fullName evidence="3">Uncharacterized protein</fullName>
    </submittedName>
</protein>
<dbReference type="AlphaFoldDB" id="A0A833SWX4"/>
<proteinExistence type="predicted"/>
<feature type="region of interest" description="Disordered" evidence="2">
    <location>
        <begin position="45"/>
        <end position="125"/>
    </location>
</feature>
<keyword evidence="1" id="KW-0175">Coiled coil</keyword>
<evidence type="ECO:0000313" key="3">
    <source>
        <dbReference type="EMBL" id="KAF4040723.1"/>
    </source>
</evidence>
<reference evidence="3" key="1">
    <citation type="submission" date="2020-04" db="EMBL/GenBank/DDBJ databases">
        <title>Hybrid Assembly of Korean Phytophthora infestans isolates.</title>
        <authorList>
            <person name="Prokchorchik M."/>
            <person name="Lee Y."/>
            <person name="Seo J."/>
            <person name="Cho J.-H."/>
            <person name="Park Y.-E."/>
            <person name="Jang D.-C."/>
            <person name="Im J.-S."/>
            <person name="Choi J.-G."/>
            <person name="Park H.-J."/>
            <person name="Lee G.-B."/>
            <person name="Lee Y.-G."/>
            <person name="Hong S.-Y."/>
            <person name="Cho K."/>
            <person name="Sohn K.H."/>
        </authorList>
    </citation>
    <scope>NUCLEOTIDE SEQUENCE</scope>
    <source>
        <strain evidence="3">KR_1_A1</strain>
        <strain evidence="4">KR_2_A2</strain>
    </source>
</reference>
<gene>
    <name evidence="3" type="ORF">GN244_ATG07074</name>
    <name evidence="4" type="ORF">GN958_ATG01613</name>
</gene>
<sequence length="185" mass="20065">MEDSHELQQRLTEIQDRHNQLVQDHQQTQQQRDVALQRLAQVEFSTVPVEKSDDEGFDPHSGEIDDGGDVSDASHSNTNNGSAVIGSKASRWQEIGGLAAMRTRTIKTRRARPPPVSRPMSSATARCGCSVARVGDGDDASPDNLEDARVAYEGVGEDTQRALAQSRSASRPLRPSSSFRGIGGQ</sequence>
<feature type="compositionally biased region" description="Low complexity" evidence="2">
    <location>
        <begin position="161"/>
        <end position="178"/>
    </location>
</feature>
<organism evidence="3 5">
    <name type="scientific">Phytophthora infestans</name>
    <name type="common">Potato late blight agent</name>
    <name type="synonym">Botrytis infestans</name>
    <dbReference type="NCBI Taxonomy" id="4787"/>
    <lineage>
        <taxon>Eukaryota</taxon>
        <taxon>Sar</taxon>
        <taxon>Stramenopiles</taxon>
        <taxon>Oomycota</taxon>
        <taxon>Peronosporomycetes</taxon>
        <taxon>Peronosporales</taxon>
        <taxon>Peronosporaceae</taxon>
        <taxon>Phytophthora</taxon>
    </lineage>
</organism>
<feature type="coiled-coil region" evidence="1">
    <location>
        <begin position="4"/>
        <end position="31"/>
    </location>
</feature>
<evidence type="ECO:0000256" key="1">
    <source>
        <dbReference type="SAM" id="Coils"/>
    </source>
</evidence>
<evidence type="ECO:0000256" key="2">
    <source>
        <dbReference type="SAM" id="MobiDB-lite"/>
    </source>
</evidence>
<keyword evidence="5" id="KW-1185">Reference proteome</keyword>
<dbReference type="Proteomes" id="UP000704712">
    <property type="component" value="Unassembled WGS sequence"/>
</dbReference>
<dbReference type="EMBL" id="WSZM01000136">
    <property type="protein sequence ID" value="KAF4040723.1"/>
    <property type="molecule type" value="Genomic_DNA"/>
</dbReference>
<feature type="region of interest" description="Disordered" evidence="2">
    <location>
        <begin position="154"/>
        <end position="185"/>
    </location>
</feature>
<evidence type="ECO:0000313" key="5">
    <source>
        <dbReference type="Proteomes" id="UP000602510"/>
    </source>
</evidence>
<dbReference type="EMBL" id="JAACNO010000183">
    <property type="protein sequence ID" value="KAF4149302.1"/>
    <property type="molecule type" value="Genomic_DNA"/>
</dbReference>
<evidence type="ECO:0000313" key="4">
    <source>
        <dbReference type="EMBL" id="KAF4149302.1"/>
    </source>
</evidence>
<accession>A0A833SWX4</accession>
<comment type="caution">
    <text evidence="3">The sequence shown here is derived from an EMBL/GenBank/DDBJ whole genome shotgun (WGS) entry which is preliminary data.</text>
</comment>
<dbReference type="Proteomes" id="UP000602510">
    <property type="component" value="Unassembled WGS sequence"/>
</dbReference>
<name>A0A833SWX4_PHYIN</name>